<evidence type="ECO:0000256" key="2">
    <source>
        <dbReference type="ARBA" id="ARBA00022448"/>
    </source>
</evidence>
<dbReference type="GO" id="GO:0006865">
    <property type="term" value="P:amino acid transport"/>
    <property type="evidence" value="ECO:0007669"/>
    <property type="project" value="UniProtKB-KW"/>
</dbReference>
<evidence type="ECO:0000256" key="3">
    <source>
        <dbReference type="ARBA" id="ARBA00022692"/>
    </source>
</evidence>
<evidence type="ECO:0000256" key="1">
    <source>
        <dbReference type="ARBA" id="ARBA00004370"/>
    </source>
</evidence>
<evidence type="ECO:0000256" key="7">
    <source>
        <dbReference type="SAM" id="MobiDB-lite"/>
    </source>
</evidence>
<evidence type="ECO:0000256" key="5">
    <source>
        <dbReference type="ARBA" id="ARBA00022989"/>
    </source>
</evidence>
<dbReference type="AlphaFoldDB" id="A0AAX6GG15"/>
<dbReference type="InterPro" id="IPR013057">
    <property type="entry name" value="AA_transpt_TM"/>
</dbReference>
<feature type="transmembrane region" description="Helical" evidence="8">
    <location>
        <begin position="447"/>
        <end position="467"/>
    </location>
</feature>
<evidence type="ECO:0000313" key="11">
    <source>
        <dbReference type="Proteomes" id="UP001140949"/>
    </source>
</evidence>
<dbReference type="Proteomes" id="UP001140949">
    <property type="component" value="Unassembled WGS sequence"/>
</dbReference>
<feature type="transmembrane region" description="Helical" evidence="8">
    <location>
        <begin position="479"/>
        <end position="503"/>
    </location>
</feature>
<feature type="transmembrane region" description="Helical" evidence="8">
    <location>
        <begin position="217"/>
        <end position="234"/>
    </location>
</feature>
<keyword evidence="3 8" id="KW-0812">Transmembrane</keyword>
<evidence type="ECO:0000256" key="6">
    <source>
        <dbReference type="ARBA" id="ARBA00023136"/>
    </source>
</evidence>
<accession>A0AAX6GG15</accession>
<feature type="region of interest" description="Disordered" evidence="7">
    <location>
        <begin position="1"/>
        <end position="33"/>
    </location>
</feature>
<feature type="transmembrane region" description="Helical" evidence="8">
    <location>
        <begin position="375"/>
        <end position="400"/>
    </location>
</feature>
<dbReference type="EMBL" id="JANAVB010020398">
    <property type="protein sequence ID" value="KAJ6827238.1"/>
    <property type="molecule type" value="Genomic_DNA"/>
</dbReference>
<keyword evidence="4" id="KW-0029">Amino-acid transport</keyword>
<gene>
    <name evidence="10" type="ORF">M6B38_368985</name>
</gene>
<keyword evidence="6 8" id="KW-0472">Membrane</keyword>
<evidence type="ECO:0000256" key="4">
    <source>
        <dbReference type="ARBA" id="ARBA00022970"/>
    </source>
</evidence>
<name>A0AAX6GG15_IRIPA</name>
<sequence>MKGEVVEVQSIPSTPKALDVHSPPVSAPPSRLDSPSVTWSPWTPRFSMGTPLASPLKKAAASVKGYLEEVSHLTKLDPHDAWLPITESRNGNAYYSAFHTLSSGIGFQALVLPVAFTVLGWMWGTLCLSLAFIWQLYTLWLLIQLHESVPGTRYSRYLQLAKAVFGAKLGKCLALFPTMYLSAGTCSALIIVGGSSMKLFFEIVLCGPECNSKPLTGIEWCLVFICLAVILAQLPNLNSIAGVSLIGSITAVTYCSIIWVVSVSKGRKLQAASYDTVKTKSDFDRMLSTLNALGIIAFAFRGHNLVLEIQGTMPSTLKHPSRIPMWRGVKAAYTVIALCLFPLALAGFWAYGNQIPSKGILAALYAFHSKDTSRVLLGITSLLVVINCLTSFQIYAMPVFDNLESRYTRKNNRPCPRWLRSGFRVFFGSVALLIAVALPFLADLAGLLGGIALPVTLAYPCFMWILIKKPNRYSAMWYLNWGLGSLGMGLSVVLIVGGLWRIVETGIKLRFFKPR</sequence>
<evidence type="ECO:0000259" key="9">
    <source>
        <dbReference type="Pfam" id="PF01490"/>
    </source>
</evidence>
<evidence type="ECO:0000256" key="8">
    <source>
        <dbReference type="SAM" id="Phobius"/>
    </source>
</evidence>
<proteinExistence type="predicted"/>
<keyword evidence="5 8" id="KW-1133">Transmembrane helix</keyword>
<protein>
    <submittedName>
        <fullName evidence="10">Lysine histidine transporter-like 8 isoform X1</fullName>
    </submittedName>
</protein>
<organism evidence="10 11">
    <name type="scientific">Iris pallida</name>
    <name type="common">Sweet iris</name>
    <dbReference type="NCBI Taxonomy" id="29817"/>
    <lineage>
        <taxon>Eukaryota</taxon>
        <taxon>Viridiplantae</taxon>
        <taxon>Streptophyta</taxon>
        <taxon>Embryophyta</taxon>
        <taxon>Tracheophyta</taxon>
        <taxon>Spermatophyta</taxon>
        <taxon>Magnoliopsida</taxon>
        <taxon>Liliopsida</taxon>
        <taxon>Asparagales</taxon>
        <taxon>Iridaceae</taxon>
        <taxon>Iridoideae</taxon>
        <taxon>Irideae</taxon>
        <taxon>Iris</taxon>
    </lineage>
</organism>
<dbReference type="Pfam" id="PF01490">
    <property type="entry name" value="Aa_trans"/>
    <property type="match status" value="1"/>
</dbReference>
<reference evidence="10" key="2">
    <citation type="submission" date="2023-04" db="EMBL/GenBank/DDBJ databases">
        <authorList>
            <person name="Bruccoleri R.E."/>
            <person name="Oakeley E.J."/>
            <person name="Faust A.-M."/>
            <person name="Dessus-Babus S."/>
            <person name="Altorfer M."/>
            <person name="Burckhardt D."/>
            <person name="Oertli M."/>
            <person name="Naumann U."/>
            <person name="Petersen F."/>
            <person name="Wong J."/>
        </authorList>
    </citation>
    <scope>NUCLEOTIDE SEQUENCE</scope>
    <source>
        <strain evidence="10">GSM-AAB239-AS_SAM_17_03QT</strain>
        <tissue evidence="10">Leaf</tissue>
    </source>
</reference>
<dbReference type="PANTHER" id="PTHR48017">
    <property type="entry name" value="OS05G0424000 PROTEIN-RELATED"/>
    <property type="match status" value="1"/>
</dbReference>
<comment type="subcellular location">
    <subcellularLocation>
        <location evidence="1">Membrane</location>
    </subcellularLocation>
</comment>
<feature type="transmembrane region" description="Helical" evidence="8">
    <location>
        <begin position="93"/>
        <end position="115"/>
    </location>
</feature>
<feature type="domain" description="Amino acid transporter transmembrane" evidence="9">
    <location>
        <begin position="90"/>
        <end position="491"/>
    </location>
</feature>
<feature type="transmembrane region" description="Helical" evidence="8">
    <location>
        <begin position="421"/>
        <end position="441"/>
    </location>
</feature>
<feature type="transmembrane region" description="Helical" evidence="8">
    <location>
        <begin position="121"/>
        <end position="143"/>
    </location>
</feature>
<evidence type="ECO:0000313" key="10">
    <source>
        <dbReference type="EMBL" id="KAJ6827238.1"/>
    </source>
</evidence>
<comment type="caution">
    <text evidence="10">The sequence shown here is derived from an EMBL/GenBank/DDBJ whole genome shotgun (WGS) entry which is preliminary data.</text>
</comment>
<feature type="transmembrane region" description="Helical" evidence="8">
    <location>
        <begin position="240"/>
        <end position="261"/>
    </location>
</feature>
<keyword evidence="2" id="KW-0813">Transport</keyword>
<feature type="transmembrane region" description="Helical" evidence="8">
    <location>
        <begin position="331"/>
        <end position="351"/>
    </location>
</feature>
<dbReference type="GO" id="GO:0016020">
    <property type="term" value="C:membrane"/>
    <property type="evidence" value="ECO:0007669"/>
    <property type="project" value="UniProtKB-SubCell"/>
</dbReference>
<reference evidence="10" key="1">
    <citation type="journal article" date="2023" name="GigaByte">
        <title>Genome assembly of the bearded iris, Iris pallida Lam.</title>
        <authorList>
            <person name="Bruccoleri R.E."/>
            <person name="Oakeley E.J."/>
            <person name="Faust A.M.E."/>
            <person name="Altorfer M."/>
            <person name="Dessus-Babus S."/>
            <person name="Burckhardt D."/>
            <person name="Oertli M."/>
            <person name="Naumann U."/>
            <person name="Petersen F."/>
            <person name="Wong J."/>
        </authorList>
    </citation>
    <scope>NUCLEOTIDE SEQUENCE</scope>
    <source>
        <strain evidence="10">GSM-AAB239-AS_SAM_17_03QT</strain>
    </source>
</reference>
<keyword evidence="11" id="KW-1185">Reference proteome</keyword>